<keyword evidence="5" id="KW-0472">Membrane</keyword>
<comment type="caution">
    <text evidence="8">The sequence shown here is derived from an EMBL/GenBank/DDBJ whole genome shotgun (WGS) entry which is preliminary data.</text>
</comment>
<dbReference type="Pfam" id="PF23024">
    <property type="entry name" value="AMP-dom_DIP2-like"/>
    <property type="match status" value="1"/>
</dbReference>
<comment type="similarity">
    <text evidence="1">Belongs to the ATP-dependent AMP-binding enzyme family.</text>
</comment>
<accession>A0ABR8DXM5</accession>
<dbReference type="InterPro" id="IPR020845">
    <property type="entry name" value="AMP-binding_CS"/>
</dbReference>
<feature type="transmembrane region" description="Helical" evidence="5">
    <location>
        <begin position="79"/>
        <end position="99"/>
    </location>
</feature>
<evidence type="ECO:0000256" key="4">
    <source>
        <dbReference type="ARBA" id="ARBA00023098"/>
    </source>
</evidence>
<evidence type="ECO:0000259" key="7">
    <source>
        <dbReference type="Pfam" id="PF23024"/>
    </source>
</evidence>
<dbReference type="InterPro" id="IPR000873">
    <property type="entry name" value="AMP-dep_synth/lig_dom"/>
</dbReference>
<evidence type="ECO:0000313" key="9">
    <source>
        <dbReference type="Proteomes" id="UP000623440"/>
    </source>
</evidence>
<proteinExistence type="inferred from homology"/>
<evidence type="ECO:0000256" key="2">
    <source>
        <dbReference type="ARBA" id="ARBA00022598"/>
    </source>
</evidence>
<dbReference type="EMBL" id="JACJSI010000108">
    <property type="protein sequence ID" value="MBD2533675.1"/>
    <property type="molecule type" value="Genomic_DNA"/>
</dbReference>
<keyword evidence="4" id="KW-0443">Lipid metabolism</keyword>
<dbReference type="GO" id="GO:0016874">
    <property type="term" value="F:ligase activity"/>
    <property type="evidence" value="ECO:0007669"/>
    <property type="project" value="UniProtKB-KW"/>
</dbReference>
<reference evidence="8 9" key="1">
    <citation type="journal article" date="2020" name="ISME J.">
        <title>Comparative genomics reveals insights into cyanobacterial evolution and habitat adaptation.</title>
        <authorList>
            <person name="Chen M.Y."/>
            <person name="Teng W.K."/>
            <person name="Zhao L."/>
            <person name="Hu C.X."/>
            <person name="Zhou Y.K."/>
            <person name="Han B.P."/>
            <person name="Song L.R."/>
            <person name="Shu W.S."/>
        </authorList>
    </citation>
    <scope>NUCLEOTIDE SEQUENCE [LARGE SCALE GENOMIC DNA]</scope>
    <source>
        <strain evidence="8 9">FACHB-838</strain>
    </source>
</reference>
<dbReference type="Pfam" id="PF00501">
    <property type="entry name" value="AMP-binding"/>
    <property type="match status" value="1"/>
</dbReference>
<evidence type="ECO:0000313" key="8">
    <source>
        <dbReference type="EMBL" id="MBD2533675.1"/>
    </source>
</evidence>
<dbReference type="PANTHER" id="PTHR22754:SF32">
    <property type="entry name" value="DISCO-INTERACTING PROTEIN 2"/>
    <property type="match status" value="1"/>
</dbReference>
<dbReference type="Proteomes" id="UP000623440">
    <property type="component" value="Unassembled WGS sequence"/>
</dbReference>
<sequence>MRHTPINASVTTLVDLLEYRVSYQPEQTAYTFLADGISADSSFTYGELHQKVQAIAAYLQSQKAYQERVLLLYPPGLDFAAAFFGCLYAGAVAVPAYPLRPNQSISRLQVIVANAQAKIALTTQAGLALVQPQLQEFADLRSLQWQATDNLNQNWAQDWRRVEVSSNSLAFLQYTSGSTSTPKGVMISHANLLHNSSLIYQSFQHSPESRGVIWLPAYHDMGLIGGILQPLYGGFPVFLMPPMIFLQKPFYWLQAISSYRATTSGGPNFAYDLCVRKITPEQRATLDLSSWEVAFNGAEPVRAETMEQFATLFAPCGFRSEAFYPCYGMAETTLIIAGGDKAALPIVEKVEENALKQHQVIPSDNHLDSQNIVSCGQTLVNLQVVIVNPETLTPCSPNEVGEIWVSGASVAQGYWHNPQATKEYFQAYLADSQQGPFLRTGDLGFLHQGELFVTGRLKDLIIIRGRNYYPQDIELTVAQAHPSLRLGAGAAFTIERENGARLVIVQEVERQYLRYLNVAEVVEKIREAVLQQHELEIHTVALIKTATLPKTSSGKVQRYACREQFLAQKLDILANLAQVPSVNHLLSR</sequence>
<evidence type="ECO:0000259" key="6">
    <source>
        <dbReference type="Pfam" id="PF00501"/>
    </source>
</evidence>
<dbReference type="RefSeq" id="WP_190944232.1">
    <property type="nucleotide sequence ID" value="NZ_JACJSI010000108.1"/>
</dbReference>
<dbReference type="CDD" id="cd05931">
    <property type="entry name" value="FAAL"/>
    <property type="match status" value="1"/>
</dbReference>
<keyword evidence="2 8" id="KW-0436">Ligase</keyword>
<dbReference type="PANTHER" id="PTHR22754">
    <property type="entry name" value="DISCO-INTERACTING PROTEIN 2 DIP2 -RELATED"/>
    <property type="match status" value="1"/>
</dbReference>
<dbReference type="Gene3D" id="3.30.300.30">
    <property type="match status" value="1"/>
</dbReference>
<keyword evidence="3" id="KW-0276">Fatty acid metabolism</keyword>
<dbReference type="InterPro" id="IPR045851">
    <property type="entry name" value="AMP-bd_C_sf"/>
</dbReference>
<feature type="domain" description="AMP-dependent synthetase/ligase" evidence="6">
    <location>
        <begin position="18"/>
        <end position="415"/>
    </location>
</feature>
<feature type="domain" description="AMP-binding enzyme C-terminal" evidence="7">
    <location>
        <begin position="459"/>
        <end position="573"/>
    </location>
</feature>
<dbReference type="SUPFAM" id="SSF56801">
    <property type="entry name" value="Acetyl-CoA synthetase-like"/>
    <property type="match status" value="1"/>
</dbReference>
<dbReference type="InterPro" id="IPR025110">
    <property type="entry name" value="AMP-bd_C"/>
</dbReference>
<dbReference type="Gene3D" id="3.40.50.12780">
    <property type="entry name" value="N-terminal domain of ligase-like"/>
    <property type="match status" value="1"/>
</dbReference>
<keyword evidence="5" id="KW-1133">Transmembrane helix</keyword>
<evidence type="ECO:0000256" key="1">
    <source>
        <dbReference type="ARBA" id="ARBA00006432"/>
    </source>
</evidence>
<protein>
    <submittedName>
        <fullName evidence="8">Fatty acyl-AMP ligase</fullName>
    </submittedName>
</protein>
<evidence type="ECO:0000256" key="5">
    <source>
        <dbReference type="SAM" id="Phobius"/>
    </source>
</evidence>
<dbReference type="InterPro" id="IPR040097">
    <property type="entry name" value="FAAL/FAAC"/>
</dbReference>
<dbReference type="PROSITE" id="PS00455">
    <property type="entry name" value="AMP_BINDING"/>
    <property type="match status" value="1"/>
</dbReference>
<dbReference type="InterPro" id="IPR042099">
    <property type="entry name" value="ANL_N_sf"/>
</dbReference>
<keyword evidence="9" id="KW-1185">Reference proteome</keyword>
<gene>
    <name evidence="8" type="ORF">H6G97_30630</name>
</gene>
<evidence type="ECO:0000256" key="3">
    <source>
        <dbReference type="ARBA" id="ARBA00022832"/>
    </source>
</evidence>
<organism evidence="8 9">
    <name type="scientific">Nostoc flagelliforme FACHB-838</name>
    <dbReference type="NCBI Taxonomy" id="2692904"/>
    <lineage>
        <taxon>Bacteria</taxon>
        <taxon>Bacillati</taxon>
        <taxon>Cyanobacteriota</taxon>
        <taxon>Cyanophyceae</taxon>
        <taxon>Nostocales</taxon>
        <taxon>Nostocaceae</taxon>
        <taxon>Nostoc</taxon>
    </lineage>
</organism>
<name>A0ABR8DXM5_9NOSO</name>
<keyword evidence="5" id="KW-0812">Transmembrane</keyword>